<dbReference type="InterPro" id="IPR050330">
    <property type="entry name" value="Bact_OuterMem_StrucFunc"/>
</dbReference>
<dbReference type="PANTHER" id="PTHR30329:SF21">
    <property type="entry name" value="LIPOPROTEIN YIAD-RELATED"/>
    <property type="match status" value="1"/>
</dbReference>
<accession>A0A3F3L3R2</accession>
<keyword evidence="3" id="KW-0998">Cell outer membrane</keyword>
<keyword evidence="2" id="KW-0472">Membrane</keyword>
<dbReference type="PRINTS" id="PR01021">
    <property type="entry name" value="OMPADOMAIN"/>
</dbReference>
<evidence type="ECO:0000313" key="4">
    <source>
        <dbReference type="EMBL" id="UYF75772.1"/>
    </source>
</evidence>
<name>A0A3F3L3R2_9GAMM</name>
<evidence type="ECO:0000256" key="1">
    <source>
        <dbReference type="ARBA" id="ARBA00004442"/>
    </source>
</evidence>
<dbReference type="RefSeq" id="WP_004985268.1">
    <property type="nucleotide sequence ID" value="NZ_AP018824.1"/>
</dbReference>
<proteinExistence type="predicted"/>
<dbReference type="Gene3D" id="3.30.1330.60">
    <property type="entry name" value="OmpA-like domain"/>
    <property type="match status" value="1"/>
</dbReference>
<dbReference type="Proteomes" id="UP001164081">
    <property type="component" value="Chromosome"/>
</dbReference>
<dbReference type="InterPro" id="IPR006664">
    <property type="entry name" value="OMP_bac"/>
</dbReference>
<dbReference type="PROSITE" id="PS51123">
    <property type="entry name" value="OMPA_2"/>
    <property type="match status" value="1"/>
</dbReference>
<dbReference type="GO" id="GO:0009279">
    <property type="term" value="C:cell outer membrane"/>
    <property type="evidence" value="ECO:0007669"/>
    <property type="project" value="UniProtKB-SubCell"/>
</dbReference>
<dbReference type="CDD" id="cd07185">
    <property type="entry name" value="OmpA_C-like"/>
    <property type="match status" value="1"/>
</dbReference>
<dbReference type="Pfam" id="PF00691">
    <property type="entry name" value="OmpA"/>
    <property type="match status" value="1"/>
</dbReference>
<dbReference type="EMBL" id="CP089044">
    <property type="protein sequence ID" value="UYF75772.1"/>
    <property type="molecule type" value="Genomic_DNA"/>
</dbReference>
<evidence type="ECO:0000313" key="5">
    <source>
        <dbReference type="Proteomes" id="UP001164081"/>
    </source>
</evidence>
<comment type="subcellular location">
    <subcellularLocation>
        <location evidence="1">Cell outer membrane</location>
    </subcellularLocation>
</comment>
<reference evidence="4" key="1">
    <citation type="journal article" date="2022" name="J Glob Antimicrob Resist">
        <title>Comparative analysis of IMP-4- and OXA-58-containing plasmids of three carbapenemase-producing Acinetobacter ursingii strains in the Netherlands.</title>
        <authorList>
            <person name="Hendrickx A.P.A."/>
            <person name="Schade R.P."/>
            <person name="Landman F."/>
            <person name="Bosch T."/>
            <person name="Schouls L.M."/>
            <person name="van Dijk K."/>
        </authorList>
    </citation>
    <scope>NUCLEOTIDE SEQUENCE</scope>
    <source>
        <strain evidence="4">RIVM_C010761</strain>
    </source>
</reference>
<dbReference type="AlphaFoldDB" id="A0A3F3L3R2"/>
<sequence>MTSNFNPLELLAERVTPLVVDHSQLEIDIDKKASLLKQFYPIMLALFHKFPDRLNSILHGSQAPLQELLGNHQGVLNEILDAFSKHHSLQPATIESLFNHAIPLSARALKEEVGEENIVSYIGSYLPQITSQLPAWSAPILSGLGLGSLFHTASASQSFKTPPADSSGGGFKKFLPWLALIILALLLLLFWRSCQKQTPAPNSVAEPTASSEVAPTVAATSPASLSLTSGTGNQVLGCQSNVGDSGLASLLQTGIAKVFGTGVNCNIATDSAYATQLPAQEKLDAILNLVKEVPNASIEWVGDQLTVNAPDANALKGLIEKIKALAPELNVVSAAPLNVEQSVNNSIDASTQALTGLNESSSPEQIVRALNMQIINFASGSATIPDANKAVLDQAAGLLQKVPNLALNVEGYTDSTGNAETNKALSQKRAQAVVDYLTGKGVSSSSLKAVGYGSEHPVADNETEQGKFRNRRIEFKLAGS</sequence>
<evidence type="ECO:0000256" key="3">
    <source>
        <dbReference type="ARBA" id="ARBA00023237"/>
    </source>
</evidence>
<dbReference type="InterPro" id="IPR006665">
    <property type="entry name" value="OmpA-like"/>
</dbReference>
<organism evidence="4 5">
    <name type="scientific">Acinetobacter ursingii</name>
    <dbReference type="NCBI Taxonomy" id="108980"/>
    <lineage>
        <taxon>Bacteria</taxon>
        <taxon>Pseudomonadati</taxon>
        <taxon>Pseudomonadota</taxon>
        <taxon>Gammaproteobacteria</taxon>
        <taxon>Moraxellales</taxon>
        <taxon>Moraxellaceae</taxon>
        <taxon>Acinetobacter</taxon>
    </lineage>
</organism>
<dbReference type="PANTHER" id="PTHR30329">
    <property type="entry name" value="STATOR ELEMENT OF FLAGELLAR MOTOR COMPLEX"/>
    <property type="match status" value="1"/>
</dbReference>
<evidence type="ECO:0000256" key="2">
    <source>
        <dbReference type="ARBA" id="ARBA00023136"/>
    </source>
</evidence>
<dbReference type="PRINTS" id="PR01023">
    <property type="entry name" value="NAFLGMOTY"/>
</dbReference>
<gene>
    <name evidence="4" type="ORF">LSO58_02315</name>
</gene>
<protein>
    <submittedName>
        <fullName evidence="4">OmpA family protein</fullName>
    </submittedName>
</protein>
<dbReference type="InterPro" id="IPR036737">
    <property type="entry name" value="OmpA-like_sf"/>
</dbReference>
<dbReference type="SUPFAM" id="SSF103088">
    <property type="entry name" value="OmpA-like"/>
    <property type="match status" value="1"/>
</dbReference>